<dbReference type="PANTHER" id="PTHR12586">
    <property type="entry name" value="CDP-DIACYLGLYCEROL--SERINE O-PHOSPHATIDYLTRANSFERASE"/>
    <property type="match status" value="1"/>
</dbReference>
<dbReference type="GO" id="GO:0008444">
    <property type="term" value="F:CDP-diacylglycerol-glycerol-3-phosphate 3-phosphatidyltransferase activity"/>
    <property type="evidence" value="ECO:0007669"/>
    <property type="project" value="UniProtKB-EC"/>
</dbReference>
<comment type="catalytic activity">
    <reaction evidence="7">
        <text>a CDP-1,2-diacyl-sn-glycerol + sn-glycerol 3-phosphate = a 1,2-diacyl-sn-glycero-3-phospho-(1'-sn-glycero-3'-phosphate) + CMP + H(+)</text>
        <dbReference type="Rhea" id="RHEA:12593"/>
        <dbReference type="ChEBI" id="CHEBI:15378"/>
        <dbReference type="ChEBI" id="CHEBI:57597"/>
        <dbReference type="ChEBI" id="CHEBI:58332"/>
        <dbReference type="ChEBI" id="CHEBI:60110"/>
        <dbReference type="ChEBI" id="CHEBI:60377"/>
        <dbReference type="EC" id="2.7.8.5"/>
    </reaction>
</comment>
<evidence type="ECO:0000256" key="7">
    <source>
        <dbReference type="RuleBase" id="RU365024"/>
    </source>
</evidence>
<comment type="function">
    <text evidence="7">Functions in the biosynthesis of the anionic phospholipids phosphatidylglycerol and cardiolipin.</text>
</comment>
<proteinExistence type="inferred from homology"/>
<dbReference type="OrthoDB" id="10250191at2759"/>
<protein>
    <recommendedName>
        <fullName evidence="7">CDP-diacylglycerol--glycerol-3-phosphate 3-phosphatidyltransferase</fullName>
        <ecNumber evidence="7">2.7.8.5</ecNumber>
    </recommendedName>
</protein>
<evidence type="ECO:0000256" key="6">
    <source>
        <dbReference type="ARBA" id="ARBA00023264"/>
    </source>
</evidence>
<sequence>MKLGLMRHPQFANMFEESALREIYNVHYMKWYIFDNRVILTGANLEEQYFIFRQDRYMVFNEANEIADYLDDAQSALLQHAQYVDFDSNAKFDPLSAQPFKRQQYFKEFHQTWKIFKFSYKEAAEIKSDDEEGMHCTNYSTYTILMKINQFL</sequence>
<comment type="similarity">
    <text evidence="7">Belongs to the CDP-alcohol phosphatidyltransferase class-II family.</text>
</comment>
<keyword evidence="6 7" id="KW-1208">Phospholipid metabolism</keyword>
<dbReference type="EC" id="2.7.8.5" evidence="7"/>
<accession>A0A8S1UJZ1</accession>
<dbReference type="GO" id="GO:0005524">
    <property type="term" value="F:ATP binding"/>
    <property type="evidence" value="ECO:0007669"/>
    <property type="project" value="UniProtKB-KW"/>
</dbReference>
<dbReference type="GO" id="GO:0032049">
    <property type="term" value="P:cardiolipin biosynthetic process"/>
    <property type="evidence" value="ECO:0007669"/>
    <property type="project" value="InterPro"/>
</dbReference>
<dbReference type="InterPro" id="IPR016270">
    <property type="entry name" value="PGS1"/>
</dbReference>
<evidence type="ECO:0000313" key="8">
    <source>
        <dbReference type="EMBL" id="CAD8164039.1"/>
    </source>
</evidence>
<keyword evidence="9" id="KW-1185">Reference proteome</keyword>
<comment type="pathway">
    <text evidence="7">Phospholipid metabolism; phosphatidylglycerol biosynthesis; phosphatidylglycerol from CDP-diacylglycerol: step 1/2.</text>
</comment>
<dbReference type="AlphaFoldDB" id="A0A8S1UJZ1"/>
<reference evidence="8" key="1">
    <citation type="submission" date="2021-01" db="EMBL/GenBank/DDBJ databases">
        <authorList>
            <consortium name="Genoscope - CEA"/>
            <person name="William W."/>
        </authorList>
    </citation>
    <scope>NUCLEOTIDE SEQUENCE</scope>
</reference>
<keyword evidence="7" id="KW-0496">Mitochondrion</keyword>
<dbReference type="Proteomes" id="UP000683925">
    <property type="component" value="Unassembled WGS sequence"/>
</dbReference>
<evidence type="ECO:0000256" key="3">
    <source>
        <dbReference type="ARBA" id="ARBA00022737"/>
    </source>
</evidence>
<dbReference type="PANTHER" id="PTHR12586:SF1">
    <property type="entry name" value="CDP-DIACYLGLYCEROL--GLYCEROL-3-PHOSPHATE 3-PHOSPHATIDYLTRANSFERASE, MITOCHONDRIAL"/>
    <property type="match status" value="1"/>
</dbReference>
<organism evidence="8 9">
    <name type="scientific">Paramecium octaurelia</name>
    <dbReference type="NCBI Taxonomy" id="43137"/>
    <lineage>
        <taxon>Eukaryota</taxon>
        <taxon>Sar</taxon>
        <taxon>Alveolata</taxon>
        <taxon>Ciliophora</taxon>
        <taxon>Intramacronucleata</taxon>
        <taxon>Oligohymenophorea</taxon>
        <taxon>Peniculida</taxon>
        <taxon>Parameciidae</taxon>
        <taxon>Paramecium</taxon>
    </lineage>
</organism>
<evidence type="ECO:0000256" key="5">
    <source>
        <dbReference type="ARBA" id="ARBA00023209"/>
    </source>
</evidence>
<keyword evidence="3" id="KW-0677">Repeat</keyword>
<evidence type="ECO:0000256" key="2">
    <source>
        <dbReference type="ARBA" id="ARBA00022679"/>
    </source>
</evidence>
<evidence type="ECO:0000256" key="4">
    <source>
        <dbReference type="ARBA" id="ARBA00023098"/>
    </source>
</evidence>
<keyword evidence="5 7" id="KW-0594">Phospholipid biosynthesis</keyword>
<keyword evidence="7" id="KW-0547">Nucleotide-binding</keyword>
<dbReference type="EMBL" id="CAJJDP010000044">
    <property type="protein sequence ID" value="CAD8164039.1"/>
    <property type="molecule type" value="Genomic_DNA"/>
</dbReference>
<keyword evidence="7" id="KW-0067">ATP-binding</keyword>
<dbReference type="GO" id="GO:0005739">
    <property type="term" value="C:mitochondrion"/>
    <property type="evidence" value="ECO:0007669"/>
    <property type="project" value="UniProtKB-SubCell"/>
</dbReference>
<evidence type="ECO:0000313" key="9">
    <source>
        <dbReference type="Proteomes" id="UP000683925"/>
    </source>
</evidence>
<keyword evidence="2 7" id="KW-0808">Transferase</keyword>
<keyword evidence="4 7" id="KW-0443">Lipid metabolism</keyword>
<evidence type="ECO:0000256" key="1">
    <source>
        <dbReference type="ARBA" id="ARBA00022516"/>
    </source>
</evidence>
<gene>
    <name evidence="8" type="ORF">POCTA_138.1.T0440156</name>
</gene>
<comment type="caution">
    <text evidence="8">The sequence shown here is derived from an EMBL/GenBank/DDBJ whole genome shotgun (WGS) entry which is preliminary data.</text>
</comment>
<comment type="subcellular location">
    <subcellularLocation>
        <location evidence="7">Mitochondrion</location>
    </subcellularLocation>
</comment>
<keyword evidence="1 7" id="KW-0444">Lipid biosynthesis</keyword>
<name>A0A8S1UJZ1_PAROT</name>